<dbReference type="STRING" id="34508.A0A4U5NWD6"/>
<feature type="compositionally biased region" description="Pro residues" evidence="1">
    <location>
        <begin position="326"/>
        <end position="373"/>
    </location>
</feature>
<organism evidence="2 3">
    <name type="scientific">Steinernema carpocapsae</name>
    <name type="common">Entomopathogenic nematode</name>
    <dbReference type="NCBI Taxonomy" id="34508"/>
    <lineage>
        <taxon>Eukaryota</taxon>
        <taxon>Metazoa</taxon>
        <taxon>Ecdysozoa</taxon>
        <taxon>Nematoda</taxon>
        <taxon>Chromadorea</taxon>
        <taxon>Rhabditida</taxon>
        <taxon>Tylenchina</taxon>
        <taxon>Panagrolaimomorpha</taxon>
        <taxon>Strongyloidoidea</taxon>
        <taxon>Steinernematidae</taxon>
        <taxon>Steinernema</taxon>
    </lineage>
</organism>
<sequence length="563" mass="63912">MNPEDIFYLTIPSNTEKDNTPAHFLTHLPTRLNLNCEEWECGLAEIIYTYSWPNIRENEEIVVYYRDGTKYRFRIHAGQYNTNEELVAMLNKCLEPKRRVKRNAAQRRIYEDFNDGNNILKIPKITSTVEPVYETFTTNRQKIVHHGSVRPESGMFVPDLPKPMALEMPSSSDRDLESVQKHLAEQRKDMYIVVNREKFEDLVDRIVKYSKHDLSHIVYLIKGGEENQFLVKRNKKSEKIRIPKSYFEEILDEGRDLLTLLKGVITDAQLEEIKKEIDQFEKNPIQPKPAPKTLVPKPAPTPKPPTPEPVKPPTPKPAPKTLVHKPPTPEPVKPPTPKPAPKPPTPASPPVVPHPPVVPDPPAIPHPPVVPHPPRSKPTVVLKPPVVEQVEIPFDKSDALIDLENRLEDADHVRFASDPLHKRLMLAFNKSKISHIVLPESLCYMLGFEKNVFYDSTTAKNGVDLRAGCNIIYCYADLVTESCLGGSLCNLLRMVPVEKDYGSVVSRSFTNIHFMPLKTSVISDITVSLCDHLGQKIGFEFGNTSVVLVCRRKSRRVSDAYPL</sequence>
<dbReference type="PRINTS" id="PR01217">
    <property type="entry name" value="PRICHEXTENSN"/>
</dbReference>
<feature type="compositionally biased region" description="Pro residues" evidence="1">
    <location>
        <begin position="297"/>
        <end position="318"/>
    </location>
</feature>
<proteinExistence type="predicted"/>
<dbReference type="AlphaFoldDB" id="A0A4U5NWD6"/>
<dbReference type="EMBL" id="AZBU02000003">
    <property type="protein sequence ID" value="TKR87543.1"/>
    <property type="molecule type" value="Genomic_DNA"/>
</dbReference>
<evidence type="ECO:0000313" key="2">
    <source>
        <dbReference type="EMBL" id="TKR87543.1"/>
    </source>
</evidence>
<reference evidence="2 3" key="2">
    <citation type="journal article" date="2019" name="G3 (Bethesda)">
        <title>Hybrid Assembly of the Genome of the Entomopathogenic Nematode Steinernema carpocapsae Identifies the X-Chromosome.</title>
        <authorList>
            <person name="Serra L."/>
            <person name="Macchietto M."/>
            <person name="Macias-Munoz A."/>
            <person name="McGill C.J."/>
            <person name="Rodriguez I.M."/>
            <person name="Rodriguez B."/>
            <person name="Murad R."/>
            <person name="Mortazavi A."/>
        </authorList>
    </citation>
    <scope>NUCLEOTIDE SEQUENCE [LARGE SCALE GENOMIC DNA]</scope>
    <source>
        <strain evidence="2 3">ALL</strain>
    </source>
</reference>
<gene>
    <name evidence="2" type="ORF">L596_011923</name>
</gene>
<dbReference type="Proteomes" id="UP000298663">
    <property type="component" value="Unassembled WGS sequence"/>
</dbReference>
<comment type="caution">
    <text evidence="2">The sequence shown here is derived from an EMBL/GenBank/DDBJ whole genome shotgun (WGS) entry which is preliminary data.</text>
</comment>
<reference evidence="2 3" key="1">
    <citation type="journal article" date="2015" name="Genome Biol.">
        <title>Comparative genomics of Steinernema reveals deeply conserved gene regulatory networks.</title>
        <authorList>
            <person name="Dillman A.R."/>
            <person name="Macchietto M."/>
            <person name="Porter C.F."/>
            <person name="Rogers A."/>
            <person name="Williams B."/>
            <person name="Antoshechkin I."/>
            <person name="Lee M.M."/>
            <person name="Goodwin Z."/>
            <person name="Lu X."/>
            <person name="Lewis E.E."/>
            <person name="Goodrich-Blair H."/>
            <person name="Stock S.P."/>
            <person name="Adams B.J."/>
            <person name="Sternberg P.W."/>
            <person name="Mortazavi A."/>
        </authorList>
    </citation>
    <scope>NUCLEOTIDE SEQUENCE [LARGE SCALE GENOMIC DNA]</scope>
    <source>
        <strain evidence="2 3">ALL</strain>
    </source>
</reference>
<evidence type="ECO:0000313" key="3">
    <source>
        <dbReference type="Proteomes" id="UP000298663"/>
    </source>
</evidence>
<evidence type="ECO:0000256" key="1">
    <source>
        <dbReference type="SAM" id="MobiDB-lite"/>
    </source>
</evidence>
<keyword evidence="3" id="KW-1185">Reference proteome</keyword>
<feature type="region of interest" description="Disordered" evidence="1">
    <location>
        <begin position="279"/>
        <end position="376"/>
    </location>
</feature>
<protein>
    <submittedName>
        <fullName evidence="2">Uncharacterized protein</fullName>
    </submittedName>
</protein>
<name>A0A4U5NWD6_STECR</name>
<accession>A0A4U5NWD6</accession>